<dbReference type="Proteomes" id="UP001279410">
    <property type="component" value="Unassembled WGS sequence"/>
</dbReference>
<evidence type="ECO:0000313" key="2">
    <source>
        <dbReference type="EMBL" id="GLD60539.1"/>
    </source>
</evidence>
<evidence type="ECO:0000256" key="1">
    <source>
        <dbReference type="SAM" id="MobiDB-lite"/>
    </source>
</evidence>
<sequence>MPQFEEVLDGVRQALTWASPSEIQALLEGLVEERIISDAYSKSLSLHRLTEGISHAAVHGKPTWEPGSDQIHSRGSQWGHLSQVWDCGSRESAVTDHNQTRLESMLSVHENNSTRSSQRMDLLYEDRVIHGNRLIRELNWGPAMDDLNHRIMSTPMTCDDQHSLRLNDEITELLRSAELMLKPVSDNERVDEGISEDEKEWLEKVEEAARRIAVPLWQNWDRGRRMLLPLVPCMTTGCATDENKATDCEAQCPDVNMEVEAELALACKTLDLYTDSFKWMENTDTSFALDSGGDTEGFCFSGVSSAVVTALNTDHFDICGAARNSSPVQASVATDNTDTCLEGQVFNGPSLSEAGAKMQEVDQDQSDLTFTDLDLPDDISEFMNEDYLLGTADVLFDCDSLLNYEEFNNPSDIVVTTELPCPDSNEQRQDEPPSQKRRRVPRPQQCTDENTPSRPKRSRRAGKAQQTTTEAQDEPAVTQSIDTGPEPSLTETEGLSTPPTRILHLHPSIRFITIPDAQGYHMVQTLRFPPPVITPTYILVPAPSTPSKREMQPLSPEDGAVAPVQMSSSPPGSLSDTASKAMATPVSSPVSPCTEISPCKESPLPQSPTVLDIPHVVKDYIQEAKAHMSQTCQDMEEGLSLTSHYVDVQVSHREIRSGKKHKQMPGQGACHHGRYRSAKKLVGEESDL</sequence>
<dbReference type="EMBL" id="BRZM01000041">
    <property type="protein sequence ID" value="GLD60539.1"/>
    <property type="molecule type" value="Genomic_DNA"/>
</dbReference>
<feature type="region of interest" description="Disordered" evidence="1">
    <location>
        <begin position="544"/>
        <end position="591"/>
    </location>
</feature>
<gene>
    <name evidence="2" type="ORF">AKAME5_001242700</name>
</gene>
<dbReference type="AlphaFoldDB" id="A0AAD3R7Z4"/>
<proteinExistence type="predicted"/>
<comment type="caution">
    <text evidence="2">The sequence shown here is derived from an EMBL/GenBank/DDBJ whole genome shotgun (WGS) entry which is preliminary data.</text>
</comment>
<feature type="compositionally biased region" description="Polar residues" evidence="1">
    <location>
        <begin position="565"/>
        <end position="578"/>
    </location>
</feature>
<feature type="region of interest" description="Disordered" evidence="1">
    <location>
        <begin position="654"/>
        <end position="688"/>
    </location>
</feature>
<feature type="compositionally biased region" description="Polar residues" evidence="1">
    <location>
        <begin position="444"/>
        <end position="453"/>
    </location>
</feature>
<feature type="compositionally biased region" description="Polar residues" evidence="1">
    <location>
        <begin position="489"/>
        <end position="499"/>
    </location>
</feature>
<evidence type="ECO:0000313" key="3">
    <source>
        <dbReference type="Proteomes" id="UP001279410"/>
    </source>
</evidence>
<name>A0AAD3R7Z4_LATJO</name>
<accession>A0AAD3R7Z4</accession>
<feature type="region of interest" description="Disordered" evidence="1">
    <location>
        <begin position="415"/>
        <end position="501"/>
    </location>
</feature>
<protein>
    <submittedName>
        <fullName evidence="2">MHC class II transactivator isoform X1</fullName>
    </submittedName>
</protein>
<organism evidence="2 3">
    <name type="scientific">Lates japonicus</name>
    <name type="common">Japanese lates</name>
    <dbReference type="NCBI Taxonomy" id="270547"/>
    <lineage>
        <taxon>Eukaryota</taxon>
        <taxon>Metazoa</taxon>
        <taxon>Chordata</taxon>
        <taxon>Craniata</taxon>
        <taxon>Vertebrata</taxon>
        <taxon>Euteleostomi</taxon>
        <taxon>Actinopterygii</taxon>
        <taxon>Neopterygii</taxon>
        <taxon>Teleostei</taxon>
        <taxon>Neoteleostei</taxon>
        <taxon>Acanthomorphata</taxon>
        <taxon>Carangaria</taxon>
        <taxon>Carangaria incertae sedis</taxon>
        <taxon>Centropomidae</taxon>
        <taxon>Lates</taxon>
    </lineage>
</organism>
<feature type="compositionally biased region" description="Basic and acidic residues" evidence="1">
    <location>
        <begin position="425"/>
        <end position="434"/>
    </location>
</feature>
<keyword evidence="3" id="KW-1185">Reference proteome</keyword>
<reference evidence="2" key="1">
    <citation type="submission" date="2022-08" db="EMBL/GenBank/DDBJ databases">
        <title>Genome sequencing of akame (Lates japonicus).</title>
        <authorList>
            <person name="Hashiguchi Y."/>
            <person name="Takahashi H."/>
        </authorList>
    </citation>
    <scope>NUCLEOTIDE SEQUENCE</scope>
    <source>
        <strain evidence="2">Kochi</strain>
    </source>
</reference>